<accession>A0A1M5QUS2</accession>
<evidence type="ECO:0000313" key="6">
    <source>
        <dbReference type="Proteomes" id="UP000184112"/>
    </source>
</evidence>
<dbReference type="AlphaFoldDB" id="A0A1M5QUS2"/>
<dbReference type="InterPro" id="IPR018060">
    <property type="entry name" value="HTH_AraC"/>
</dbReference>
<dbReference type="PRINTS" id="PR00032">
    <property type="entry name" value="HTHARAC"/>
</dbReference>
<evidence type="ECO:0000256" key="3">
    <source>
        <dbReference type="ARBA" id="ARBA00023163"/>
    </source>
</evidence>
<feature type="domain" description="HTH araC/xylS-type" evidence="4">
    <location>
        <begin position="180"/>
        <end position="278"/>
    </location>
</feature>
<dbReference type="GO" id="GO:0043565">
    <property type="term" value="F:sequence-specific DNA binding"/>
    <property type="evidence" value="ECO:0007669"/>
    <property type="project" value="InterPro"/>
</dbReference>
<dbReference type="InterPro" id="IPR009057">
    <property type="entry name" value="Homeodomain-like_sf"/>
</dbReference>
<gene>
    <name evidence="5" type="ORF">SAMN05444388_107165</name>
</gene>
<evidence type="ECO:0000256" key="1">
    <source>
        <dbReference type="ARBA" id="ARBA00023015"/>
    </source>
</evidence>
<keyword evidence="3" id="KW-0804">Transcription</keyword>
<dbReference type="PROSITE" id="PS01124">
    <property type="entry name" value="HTH_ARAC_FAMILY_2"/>
    <property type="match status" value="1"/>
</dbReference>
<dbReference type="Proteomes" id="UP000184112">
    <property type="component" value="Unassembled WGS sequence"/>
</dbReference>
<dbReference type="Gene3D" id="1.10.10.60">
    <property type="entry name" value="Homeodomain-like"/>
    <property type="match status" value="1"/>
</dbReference>
<dbReference type="EMBL" id="FQWH01000007">
    <property type="protein sequence ID" value="SHH17500.1"/>
    <property type="molecule type" value="Genomic_DNA"/>
</dbReference>
<evidence type="ECO:0000256" key="2">
    <source>
        <dbReference type="ARBA" id="ARBA00023125"/>
    </source>
</evidence>
<dbReference type="PANTHER" id="PTHR43280">
    <property type="entry name" value="ARAC-FAMILY TRANSCRIPTIONAL REGULATOR"/>
    <property type="match status" value="1"/>
</dbReference>
<sequence length="284" mass="33126">MFKEEYLKNIPLNFQWQKTSLQIYSLRFLSNHFKLPLPVLQTDYHFLFYIREGSFTNRIDNHLYQCKADSLVFISTGTVSSLQKISTNIQGYFILIEEETMSLLFNQQDLLNVFMIDPILKLEKTDSDWMHRIGQLLTTELDTAFPNIQTSSSLTQALLNKTLHLSKNQRSISRTQQIAIQFKQLVYQHFIIEKRISFYADSLAVSSNYLNRCVKTVFNKSCKEVITEAAILNSQILLADNTLSVSEISFYLNYEDASYFTRLFKKLTGLTPSEYRIKLMHDLS</sequence>
<protein>
    <submittedName>
        <fullName evidence="5">Helix-turn-helix domain-containing protein</fullName>
    </submittedName>
</protein>
<dbReference type="SUPFAM" id="SSF46689">
    <property type="entry name" value="Homeodomain-like"/>
    <property type="match status" value="1"/>
</dbReference>
<dbReference type="PANTHER" id="PTHR43280:SF32">
    <property type="entry name" value="TRANSCRIPTIONAL REGULATORY PROTEIN"/>
    <property type="match status" value="1"/>
</dbReference>
<proteinExistence type="predicted"/>
<dbReference type="Pfam" id="PF12833">
    <property type="entry name" value="HTH_18"/>
    <property type="match status" value="1"/>
</dbReference>
<reference evidence="5 6" key="1">
    <citation type="submission" date="2016-11" db="EMBL/GenBank/DDBJ databases">
        <authorList>
            <person name="Jaros S."/>
            <person name="Januszkiewicz K."/>
            <person name="Wedrychowicz H."/>
        </authorList>
    </citation>
    <scope>NUCLEOTIDE SEQUENCE [LARGE SCALE GENOMIC DNA]</scope>
    <source>
        <strain evidence="5 6">DSM 6792</strain>
    </source>
</reference>
<dbReference type="SMART" id="SM00342">
    <property type="entry name" value="HTH_ARAC"/>
    <property type="match status" value="1"/>
</dbReference>
<dbReference type="InterPro" id="IPR020449">
    <property type="entry name" value="Tscrpt_reg_AraC-type_HTH"/>
</dbReference>
<keyword evidence="1" id="KW-0805">Transcription regulation</keyword>
<evidence type="ECO:0000313" key="5">
    <source>
        <dbReference type="EMBL" id="SHH17500.1"/>
    </source>
</evidence>
<evidence type="ECO:0000259" key="4">
    <source>
        <dbReference type="PROSITE" id="PS01124"/>
    </source>
</evidence>
<dbReference type="GO" id="GO:0003700">
    <property type="term" value="F:DNA-binding transcription factor activity"/>
    <property type="evidence" value="ECO:0007669"/>
    <property type="project" value="InterPro"/>
</dbReference>
<name>A0A1M5QUS2_FLAJO</name>
<organism evidence="5 6">
    <name type="scientific">Flavobacterium johnsoniae</name>
    <name type="common">Cytophaga johnsonae</name>
    <dbReference type="NCBI Taxonomy" id="986"/>
    <lineage>
        <taxon>Bacteria</taxon>
        <taxon>Pseudomonadati</taxon>
        <taxon>Bacteroidota</taxon>
        <taxon>Flavobacteriia</taxon>
        <taxon>Flavobacteriales</taxon>
        <taxon>Flavobacteriaceae</taxon>
        <taxon>Flavobacterium</taxon>
    </lineage>
</organism>
<keyword evidence="2" id="KW-0238">DNA-binding</keyword>